<evidence type="ECO:0000256" key="4">
    <source>
        <dbReference type="ARBA" id="ARBA00023180"/>
    </source>
</evidence>
<proteinExistence type="predicted"/>
<dbReference type="InterPro" id="IPR013098">
    <property type="entry name" value="Ig_I-set"/>
</dbReference>
<dbReference type="PRINTS" id="PR01939">
    <property type="entry name" value="NTKRECEPTOR"/>
</dbReference>
<name>A0A401T9L8_CHIPU</name>
<evidence type="ECO:0000313" key="7">
    <source>
        <dbReference type="EMBL" id="GCC39340.1"/>
    </source>
</evidence>
<dbReference type="SUPFAM" id="SSF48726">
    <property type="entry name" value="Immunoglobulin"/>
    <property type="match status" value="2"/>
</dbReference>
<evidence type="ECO:0000259" key="6">
    <source>
        <dbReference type="Pfam" id="PF07679"/>
    </source>
</evidence>
<accession>A0A401T9L8</accession>
<dbReference type="InterPro" id="IPR020777">
    <property type="entry name" value="NTRK"/>
</dbReference>
<dbReference type="GO" id="GO:0005886">
    <property type="term" value="C:plasma membrane"/>
    <property type="evidence" value="ECO:0007669"/>
    <property type="project" value="InterPro"/>
</dbReference>
<dbReference type="PANTHER" id="PTHR11640">
    <property type="entry name" value="NEPHRIN"/>
    <property type="match status" value="1"/>
</dbReference>
<evidence type="ECO:0000256" key="1">
    <source>
        <dbReference type="ARBA" id="ARBA00004479"/>
    </source>
</evidence>
<keyword evidence="5" id="KW-0393">Immunoglobulin domain</keyword>
<evidence type="ECO:0000256" key="5">
    <source>
        <dbReference type="ARBA" id="ARBA00023319"/>
    </source>
</evidence>
<evidence type="ECO:0000256" key="2">
    <source>
        <dbReference type="ARBA" id="ARBA00023136"/>
    </source>
</evidence>
<organism evidence="7 8">
    <name type="scientific">Chiloscyllium punctatum</name>
    <name type="common">Brownbanded bambooshark</name>
    <name type="synonym">Hemiscyllium punctatum</name>
    <dbReference type="NCBI Taxonomy" id="137246"/>
    <lineage>
        <taxon>Eukaryota</taxon>
        <taxon>Metazoa</taxon>
        <taxon>Chordata</taxon>
        <taxon>Craniata</taxon>
        <taxon>Vertebrata</taxon>
        <taxon>Chondrichthyes</taxon>
        <taxon>Elasmobranchii</taxon>
        <taxon>Galeomorphii</taxon>
        <taxon>Galeoidea</taxon>
        <taxon>Orectolobiformes</taxon>
        <taxon>Hemiscylliidae</taxon>
        <taxon>Chiloscyllium</taxon>
    </lineage>
</organism>
<gene>
    <name evidence="7" type="ORF">chiPu_0023214</name>
</gene>
<dbReference type="InterPro" id="IPR051275">
    <property type="entry name" value="Cell_adhesion_signaling"/>
</dbReference>
<dbReference type="GO" id="GO:0098609">
    <property type="term" value="P:cell-cell adhesion"/>
    <property type="evidence" value="ECO:0007669"/>
    <property type="project" value="TreeGrafter"/>
</dbReference>
<feature type="domain" description="Immunoglobulin I-set" evidence="6">
    <location>
        <begin position="67"/>
        <end position="137"/>
    </location>
</feature>
<dbReference type="OMA" id="ASWNIGK"/>
<dbReference type="GO" id="GO:0005524">
    <property type="term" value="F:ATP binding"/>
    <property type="evidence" value="ECO:0007669"/>
    <property type="project" value="InterPro"/>
</dbReference>
<keyword evidence="8" id="KW-1185">Reference proteome</keyword>
<dbReference type="OrthoDB" id="3256376at2759"/>
<dbReference type="InterPro" id="IPR036179">
    <property type="entry name" value="Ig-like_dom_sf"/>
</dbReference>
<dbReference type="GO" id="GO:0005911">
    <property type="term" value="C:cell-cell junction"/>
    <property type="evidence" value="ECO:0007669"/>
    <property type="project" value="TreeGrafter"/>
</dbReference>
<dbReference type="Proteomes" id="UP000287033">
    <property type="component" value="Unassembled WGS sequence"/>
</dbReference>
<dbReference type="Pfam" id="PF07679">
    <property type="entry name" value="I-set"/>
    <property type="match status" value="1"/>
</dbReference>
<dbReference type="PANTHER" id="PTHR11640:SF164">
    <property type="entry name" value="MAM DOMAIN-CONTAINING GLYCOSYLPHOSPHATIDYLINOSITOL ANCHOR PROTEIN 1"/>
    <property type="match status" value="1"/>
</dbReference>
<dbReference type="Gene3D" id="2.60.40.10">
    <property type="entry name" value="Immunoglobulins"/>
    <property type="match status" value="2"/>
</dbReference>
<comment type="caution">
    <text evidence="7">The sequence shown here is derived from an EMBL/GenBank/DDBJ whole genome shotgun (WGS) entry which is preliminary data.</text>
</comment>
<feature type="non-terminal residue" evidence="7">
    <location>
        <position position="1"/>
    </location>
</feature>
<dbReference type="GO" id="GO:0007169">
    <property type="term" value="P:cell surface receptor protein tyrosine kinase signaling pathway"/>
    <property type="evidence" value="ECO:0007669"/>
    <property type="project" value="InterPro"/>
</dbReference>
<evidence type="ECO:0000256" key="3">
    <source>
        <dbReference type="ARBA" id="ARBA00023157"/>
    </source>
</evidence>
<reference evidence="7 8" key="1">
    <citation type="journal article" date="2018" name="Nat. Ecol. Evol.">
        <title>Shark genomes provide insights into elasmobranch evolution and the origin of vertebrates.</title>
        <authorList>
            <person name="Hara Y"/>
            <person name="Yamaguchi K"/>
            <person name="Onimaru K"/>
            <person name="Kadota M"/>
            <person name="Koyanagi M"/>
            <person name="Keeley SD"/>
            <person name="Tatsumi K"/>
            <person name="Tanaka K"/>
            <person name="Motone F"/>
            <person name="Kageyama Y"/>
            <person name="Nozu R"/>
            <person name="Adachi N"/>
            <person name="Nishimura O"/>
            <person name="Nakagawa R"/>
            <person name="Tanegashima C"/>
            <person name="Kiyatake I"/>
            <person name="Matsumoto R"/>
            <person name="Murakumo K"/>
            <person name="Nishida K"/>
            <person name="Terakita A"/>
            <person name="Kuratani S"/>
            <person name="Sato K"/>
            <person name="Hyodo S Kuraku.S."/>
        </authorList>
    </citation>
    <scope>NUCLEOTIDE SEQUENCE [LARGE SCALE GENOMIC DNA]</scope>
</reference>
<dbReference type="InterPro" id="IPR013783">
    <property type="entry name" value="Ig-like_fold"/>
</dbReference>
<dbReference type="GO" id="GO:0050839">
    <property type="term" value="F:cell adhesion molecule binding"/>
    <property type="evidence" value="ECO:0007669"/>
    <property type="project" value="TreeGrafter"/>
</dbReference>
<evidence type="ECO:0000313" key="8">
    <source>
        <dbReference type="Proteomes" id="UP000287033"/>
    </source>
</evidence>
<keyword evidence="4" id="KW-0325">Glycoprotein</keyword>
<comment type="subcellular location">
    <subcellularLocation>
        <location evidence="1">Membrane</location>
        <topology evidence="1">Single-pass type I membrane protein</topology>
    </subcellularLocation>
</comment>
<dbReference type="STRING" id="137246.A0A401T9L8"/>
<dbReference type="GO" id="GO:0004714">
    <property type="term" value="F:transmembrane receptor protein tyrosine kinase activity"/>
    <property type="evidence" value="ECO:0007669"/>
    <property type="project" value="InterPro"/>
</dbReference>
<keyword evidence="2" id="KW-0472">Membrane</keyword>
<dbReference type="AlphaFoldDB" id="A0A401T9L8"/>
<sequence length="172" mass="19516">TNNNLTMVSAVNLTLFNVDQKDNGKLLTCIAENVVGMTNASVVLHVYFPPHISELSEPEQRHMHCIEFTVFGNPLPTIHWLHRGHRLNETEYIKTKVYDESTDWLHGCLLFDKPTHYNNGNYTLVAENDLGVETETVYAHFLGIPFPGTYPNCFYCASWNIGKSLTPYGPEV</sequence>
<keyword evidence="3" id="KW-1015">Disulfide bond</keyword>
<protein>
    <recommendedName>
        <fullName evidence="6">Immunoglobulin I-set domain-containing protein</fullName>
    </recommendedName>
</protein>
<dbReference type="EMBL" id="BEZZ01017399">
    <property type="protein sequence ID" value="GCC39340.1"/>
    <property type="molecule type" value="Genomic_DNA"/>
</dbReference>